<dbReference type="InterPro" id="IPR016711">
    <property type="entry name" value="Ssd23"/>
</dbReference>
<feature type="compositionally biased region" description="Polar residues" evidence="8">
    <location>
        <begin position="33"/>
        <end position="44"/>
    </location>
</feature>
<dbReference type="PROSITE" id="PS51371">
    <property type="entry name" value="CBS"/>
    <property type="match status" value="2"/>
</dbReference>
<evidence type="ECO:0000256" key="3">
    <source>
        <dbReference type="ARBA" id="ARBA00022490"/>
    </source>
</evidence>
<dbReference type="GO" id="GO:0004865">
    <property type="term" value="F:protein serine/threonine phosphatase inhibitor activity"/>
    <property type="evidence" value="ECO:0007669"/>
    <property type="project" value="TreeGrafter"/>
</dbReference>
<dbReference type="InterPro" id="IPR000644">
    <property type="entry name" value="CBS_dom"/>
</dbReference>
<evidence type="ECO:0000256" key="7">
    <source>
        <dbReference type="PROSITE-ProRule" id="PRU00703"/>
    </source>
</evidence>
<comment type="function">
    <text evidence="6">Involved in DNA replication and cell separation.</text>
</comment>
<comment type="similarity">
    <text evidence="2 6">Belongs to the SDS23 family.</text>
</comment>
<dbReference type="CDD" id="cd02205">
    <property type="entry name" value="CBS_pair_SF"/>
    <property type="match status" value="2"/>
</dbReference>
<dbReference type="GO" id="GO:0042149">
    <property type="term" value="P:cellular response to glucose starvation"/>
    <property type="evidence" value="ECO:0007669"/>
    <property type="project" value="UniProtKB-UniRule"/>
</dbReference>
<keyword evidence="11" id="KW-1185">Reference proteome</keyword>
<dbReference type="VEuPathDB" id="FungiDB:HGUI_00688"/>
<dbReference type="OrthoDB" id="3971901at2759"/>
<evidence type="ECO:0000256" key="6">
    <source>
        <dbReference type="PIRNR" id="PIRNR018148"/>
    </source>
</evidence>
<accession>A0A1L0AWK7</accession>
<feature type="compositionally biased region" description="Polar residues" evidence="8">
    <location>
        <begin position="145"/>
        <end position="166"/>
    </location>
</feature>
<feature type="region of interest" description="Disordered" evidence="8">
    <location>
        <begin position="19"/>
        <end position="45"/>
    </location>
</feature>
<evidence type="ECO:0000259" key="9">
    <source>
        <dbReference type="PROSITE" id="PS51371"/>
    </source>
</evidence>
<dbReference type="Pfam" id="PF00571">
    <property type="entry name" value="CBS"/>
    <property type="match status" value="3"/>
</dbReference>
<dbReference type="Proteomes" id="UP000183365">
    <property type="component" value="Unassembled WGS sequence"/>
</dbReference>
<dbReference type="InterPro" id="IPR050511">
    <property type="entry name" value="AMPK_gamma/SDS23_families"/>
</dbReference>
<dbReference type="PANTHER" id="PTHR13780:SF36">
    <property type="entry name" value="CBS DOMAIN-CONTAINING PROTEIN"/>
    <property type="match status" value="1"/>
</dbReference>
<evidence type="ECO:0000313" key="10">
    <source>
        <dbReference type="EMBL" id="SGZ38488.1"/>
    </source>
</evidence>
<keyword evidence="3 6" id="KW-0963">Cytoplasm</keyword>
<dbReference type="InterPro" id="IPR046342">
    <property type="entry name" value="CBS_dom_sf"/>
</dbReference>
<sequence>MSHNHSGAYHKMYNSLQDSGSSFSNQNGSSVSLDNNIPTNNLNSDSRHSSIVELLSLPSSSNVTHNDKINNDGKDVNKLSEQFGTQLEITPSNGSSASSSSQTSIRSMSFNSNSILNQQPYNNLLMNKQLSDHNSIPTLHHHIQNPPSVLSKSRSQSYNNSQQAKSLLNGGSELSVESLEMHQSTSSLFKSQKRENLIQKSHKQEWSKIKISDLIQEENLHFVDEDITVENAFYKLLEYNLTSLPVITETKDMNDCLTFDYNDLNAYMLLSLNKIKINKKDNESIQQLISKNAASGKPVKVGDIIKFVPKTPFLKFSETESLSKILQILGNGVHRVAIIDDNVKTETKIKGILSQRRLLKYLWDNASKFENFEELSKFQLKDLKIGVLEQPFEKKDMHNKENNKFRVIAIEATEPLIEALLKMFTNQISSIAIIDSNQMLLGNISVTDIKYLTHISQYPLLFNTCKHFISYILNKRGLDEGKDSFPIFHVHMNSSLNRCIAKLVATKAHRLWIVDDTPAHPSTPTTDSTPQLIGMGKLIGVVSLSDILGVFVRDSKAGKMEVDPQRARKFRQTEATSSE</sequence>
<feature type="region of interest" description="Disordered" evidence="8">
    <location>
        <begin position="137"/>
        <end position="166"/>
    </location>
</feature>
<evidence type="ECO:0000313" key="11">
    <source>
        <dbReference type="Proteomes" id="UP000183365"/>
    </source>
</evidence>
<evidence type="ECO:0000256" key="2">
    <source>
        <dbReference type="ARBA" id="ARBA00006624"/>
    </source>
</evidence>
<feature type="domain" description="CBS" evidence="9">
    <location>
        <begin position="309"/>
        <end position="368"/>
    </location>
</feature>
<dbReference type="PANTHER" id="PTHR13780">
    <property type="entry name" value="AMP-ACTIVATED PROTEIN KINASE, GAMMA REGULATORY SUBUNIT"/>
    <property type="match status" value="1"/>
</dbReference>
<dbReference type="SUPFAM" id="SSF54631">
    <property type="entry name" value="CBS-domain pair"/>
    <property type="match status" value="2"/>
</dbReference>
<dbReference type="EMBL" id="FQNF01000008">
    <property type="protein sequence ID" value="SGZ38488.1"/>
    <property type="molecule type" value="Genomic_DNA"/>
</dbReference>
<comment type="subcellular location">
    <subcellularLocation>
        <location evidence="1 6">Cytoplasm</location>
    </subcellularLocation>
</comment>
<feature type="compositionally biased region" description="Low complexity" evidence="8">
    <location>
        <begin position="19"/>
        <end position="32"/>
    </location>
</feature>
<protein>
    <submittedName>
        <fullName evidence="10">Related to Protein SDS23</fullName>
    </submittedName>
</protein>
<keyword evidence="4" id="KW-0677">Repeat</keyword>
<evidence type="ECO:0000256" key="5">
    <source>
        <dbReference type="ARBA" id="ARBA00023122"/>
    </source>
</evidence>
<dbReference type="Gene3D" id="3.10.580.10">
    <property type="entry name" value="CBS-domain"/>
    <property type="match status" value="2"/>
</dbReference>
<dbReference type="GO" id="GO:0030071">
    <property type="term" value="P:regulation of mitotic metaphase/anaphase transition"/>
    <property type="evidence" value="ECO:0007669"/>
    <property type="project" value="InterPro"/>
</dbReference>
<reference evidence="11" key="1">
    <citation type="submission" date="2016-11" db="EMBL/GenBank/DDBJ databases">
        <authorList>
            <person name="Guldener U."/>
        </authorList>
    </citation>
    <scope>NUCLEOTIDE SEQUENCE [LARGE SCALE GENOMIC DNA]</scope>
</reference>
<dbReference type="AlphaFoldDB" id="A0A1L0AWK7"/>
<name>A0A1L0AWK7_9ASCO</name>
<gene>
    <name evidence="10" type="ORF">HGUI_00688</name>
</gene>
<evidence type="ECO:0000256" key="8">
    <source>
        <dbReference type="SAM" id="MobiDB-lite"/>
    </source>
</evidence>
<dbReference type="PIRSF" id="PIRSF018148">
    <property type="entry name" value="UCP018148_CBS_YBR214w"/>
    <property type="match status" value="1"/>
</dbReference>
<organism evidence="10 11">
    <name type="scientific">Hanseniaspora guilliermondii</name>
    <dbReference type="NCBI Taxonomy" id="56406"/>
    <lineage>
        <taxon>Eukaryota</taxon>
        <taxon>Fungi</taxon>
        <taxon>Dikarya</taxon>
        <taxon>Ascomycota</taxon>
        <taxon>Saccharomycotina</taxon>
        <taxon>Saccharomycetes</taxon>
        <taxon>Saccharomycodales</taxon>
        <taxon>Saccharomycodaceae</taxon>
        <taxon>Hanseniaspora</taxon>
    </lineage>
</organism>
<feature type="domain" description="CBS" evidence="9">
    <location>
        <begin position="402"/>
        <end position="460"/>
    </location>
</feature>
<evidence type="ECO:0000256" key="1">
    <source>
        <dbReference type="ARBA" id="ARBA00004496"/>
    </source>
</evidence>
<evidence type="ECO:0000256" key="4">
    <source>
        <dbReference type="ARBA" id="ARBA00022737"/>
    </source>
</evidence>
<keyword evidence="5 7" id="KW-0129">CBS domain</keyword>
<dbReference type="GO" id="GO:0005737">
    <property type="term" value="C:cytoplasm"/>
    <property type="evidence" value="ECO:0007669"/>
    <property type="project" value="UniProtKB-SubCell"/>
</dbReference>
<proteinExistence type="inferred from homology"/>
<dbReference type="SMART" id="SM00116">
    <property type="entry name" value="CBS"/>
    <property type="match status" value="3"/>
</dbReference>